<proteinExistence type="predicted"/>
<dbReference type="AlphaFoldDB" id="A0A0L9VB52"/>
<gene>
    <name evidence="2" type="ORF">LR48_Vigan09g089200</name>
</gene>
<sequence length="260" mass="29605">MASSSQPSRGNEGKEMAVTRGVDPEGWISSDATRERFLRGRVKIMLSLSERLKSGQWWIATEQRWWRAAVVKSSDGGEQGWWRAAVVESSGGWLKTQELSKLVQMKGDWFPNLVKVFYHNLKIVNGDIWSKDVMTTKDICLLHAIKNDIPTNWVDILKDHTAEATLNNSHYLPYVVLISKLLVLKGVDISGEQKCSYNCTNVINRNTIASFGLVKTVRGWCFKGEEEFVYSSGSTCAVNDDRRNFVPETNFERYVVDQFR</sequence>
<dbReference type="Proteomes" id="UP000053144">
    <property type="component" value="Chromosome 9"/>
</dbReference>
<evidence type="ECO:0000256" key="1">
    <source>
        <dbReference type="SAM" id="MobiDB-lite"/>
    </source>
</evidence>
<reference evidence="3" key="1">
    <citation type="journal article" date="2015" name="Proc. Natl. Acad. Sci. U.S.A.">
        <title>Genome sequencing of adzuki bean (Vigna angularis) provides insight into high starch and low fat accumulation and domestication.</title>
        <authorList>
            <person name="Yang K."/>
            <person name="Tian Z."/>
            <person name="Chen C."/>
            <person name="Luo L."/>
            <person name="Zhao B."/>
            <person name="Wang Z."/>
            <person name="Yu L."/>
            <person name="Li Y."/>
            <person name="Sun Y."/>
            <person name="Li W."/>
            <person name="Chen Y."/>
            <person name="Li Y."/>
            <person name="Zhang Y."/>
            <person name="Ai D."/>
            <person name="Zhao J."/>
            <person name="Shang C."/>
            <person name="Ma Y."/>
            <person name="Wu B."/>
            <person name="Wang M."/>
            <person name="Gao L."/>
            <person name="Sun D."/>
            <person name="Zhang P."/>
            <person name="Guo F."/>
            <person name="Wang W."/>
            <person name="Li Y."/>
            <person name="Wang J."/>
            <person name="Varshney R.K."/>
            <person name="Wang J."/>
            <person name="Ling H.Q."/>
            <person name="Wan P."/>
        </authorList>
    </citation>
    <scope>NUCLEOTIDE SEQUENCE</scope>
    <source>
        <strain evidence="3">cv. Jingnong 6</strain>
    </source>
</reference>
<accession>A0A0L9VB52</accession>
<evidence type="ECO:0000313" key="2">
    <source>
        <dbReference type="EMBL" id="KOM52233.1"/>
    </source>
</evidence>
<name>A0A0L9VB52_PHAAN</name>
<feature type="region of interest" description="Disordered" evidence="1">
    <location>
        <begin position="1"/>
        <end position="22"/>
    </location>
</feature>
<dbReference type="EMBL" id="CM003379">
    <property type="protein sequence ID" value="KOM52233.1"/>
    <property type="molecule type" value="Genomic_DNA"/>
</dbReference>
<dbReference type="Gramene" id="KOM52233">
    <property type="protein sequence ID" value="KOM52233"/>
    <property type="gene ID" value="LR48_Vigan09g089200"/>
</dbReference>
<organism evidence="2 3">
    <name type="scientific">Phaseolus angularis</name>
    <name type="common">Azuki bean</name>
    <name type="synonym">Vigna angularis</name>
    <dbReference type="NCBI Taxonomy" id="3914"/>
    <lineage>
        <taxon>Eukaryota</taxon>
        <taxon>Viridiplantae</taxon>
        <taxon>Streptophyta</taxon>
        <taxon>Embryophyta</taxon>
        <taxon>Tracheophyta</taxon>
        <taxon>Spermatophyta</taxon>
        <taxon>Magnoliopsida</taxon>
        <taxon>eudicotyledons</taxon>
        <taxon>Gunneridae</taxon>
        <taxon>Pentapetalae</taxon>
        <taxon>rosids</taxon>
        <taxon>fabids</taxon>
        <taxon>Fabales</taxon>
        <taxon>Fabaceae</taxon>
        <taxon>Papilionoideae</taxon>
        <taxon>50 kb inversion clade</taxon>
        <taxon>NPAAA clade</taxon>
        <taxon>indigoferoid/millettioid clade</taxon>
        <taxon>Phaseoleae</taxon>
        <taxon>Vigna</taxon>
    </lineage>
</organism>
<evidence type="ECO:0000313" key="3">
    <source>
        <dbReference type="Proteomes" id="UP000053144"/>
    </source>
</evidence>
<protein>
    <submittedName>
        <fullName evidence="2">Uncharacterized protein</fullName>
    </submittedName>
</protein>